<feature type="chain" id="PRO_5037262202" description="Secreted protein" evidence="1">
    <location>
        <begin position="21"/>
        <end position="66"/>
    </location>
</feature>
<evidence type="ECO:0000256" key="1">
    <source>
        <dbReference type="SAM" id="SignalP"/>
    </source>
</evidence>
<dbReference type="EMBL" id="CM004482">
    <property type="protein sequence ID" value="OCT63682.1"/>
    <property type="molecule type" value="Genomic_DNA"/>
</dbReference>
<accession>A0A974BZF5</accession>
<feature type="signal peptide" evidence="1">
    <location>
        <begin position="1"/>
        <end position="20"/>
    </location>
</feature>
<evidence type="ECO:0000313" key="2">
    <source>
        <dbReference type="EMBL" id="OCT63682.1"/>
    </source>
</evidence>
<evidence type="ECO:0000313" key="3">
    <source>
        <dbReference type="Proteomes" id="UP000694892"/>
    </source>
</evidence>
<keyword evidence="1" id="KW-0732">Signal</keyword>
<protein>
    <recommendedName>
        <fullName evidence="4">Secreted protein</fullName>
    </recommendedName>
</protein>
<evidence type="ECO:0008006" key="4">
    <source>
        <dbReference type="Google" id="ProtNLM"/>
    </source>
</evidence>
<reference evidence="3" key="1">
    <citation type="journal article" date="2016" name="Nature">
        <title>Genome evolution in the allotetraploid frog Xenopus laevis.</title>
        <authorList>
            <person name="Session A.M."/>
            <person name="Uno Y."/>
            <person name="Kwon T."/>
            <person name="Chapman J.A."/>
            <person name="Toyoda A."/>
            <person name="Takahashi S."/>
            <person name="Fukui A."/>
            <person name="Hikosaka A."/>
            <person name="Suzuki A."/>
            <person name="Kondo M."/>
            <person name="van Heeringen S.J."/>
            <person name="Quigley I."/>
            <person name="Heinz S."/>
            <person name="Ogino H."/>
            <person name="Ochi H."/>
            <person name="Hellsten U."/>
            <person name="Lyons J.B."/>
            <person name="Simakov O."/>
            <person name="Putnam N."/>
            <person name="Stites J."/>
            <person name="Kuroki Y."/>
            <person name="Tanaka T."/>
            <person name="Michiue T."/>
            <person name="Watanabe M."/>
            <person name="Bogdanovic O."/>
            <person name="Lister R."/>
            <person name="Georgiou G."/>
            <person name="Paranjpe S.S."/>
            <person name="van Kruijsbergen I."/>
            <person name="Shu S."/>
            <person name="Carlson J."/>
            <person name="Kinoshita T."/>
            <person name="Ohta Y."/>
            <person name="Mawaribuchi S."/>
            <person name="Jenkins J."/>
            <person name="Grimwood J."/>
            <person name="Schmutz J."/>
            <person name="Mitros T."/>
            <person name="Mozaffari S.V."/>
            <person name="Suzuki Y."/>
            <person name="Haramoto Y."/>
            <person name="Yamamoto T.S."/>
            <person name="Takagi C."/>
            <person name="Heald R."/>
            <person name="Miller K."/>
            <person name="Haudenschild C."/>
            <person name="Kitzman J."/>
            <person name="Nakayama T."/>
            <person name="Izutsu Y."/>
            <person name="Robert J."/>
            <person name="Fortriede J."/>
            <person name="Burns K."/>
            <person name="Lotay V."/>
            <person name="Karimi K."/>
            <person name="Yasuoka Y."/>
            <person name="Dichmann D.S."/>
            <person name="Flajnik M.F."/>
            <person name="Houston D.W."/>
            <person name="Shendure J."/>
            <person name="DuPasquier L."/>
            <person name="Vize P.D."/>
            <person name="Zorn A.M."/>
            <person name="Ito M."/>
            <person name="Marcotte E.M."/>
            <person name="Wallingford J.B."/>
            <person name="Ito Y."/>
            <person name="Asashima M."/>
            <person name="Ueno N."/>
            <person name="Matsuda Y."/>
            <person name="Veenstra G.J."/>
            <person name="Fujiyama A."/>
            <person name="Harland R.M."/>
            <person name="Taira M."/>
            <person name="Rokhsar D.S."/>
        </authorList>
    </citation>
    <scope>NUCLEOTIDE SEQUENCE [LARGE SCALE GENOMIC DNA]</scope>
    <source>
        <strain evidence="3">J</strain>
    </source>
</reference>
<dbReference type="Proteomes" id="UP000694892">
    <property type="component" value="Chromosome 9_10L"/>
</dbReference>
<dbReference type="AlphaFoldDB" id="A0A974BZF5"/>
<gene>
    <name evidence="2" type="ORF">XELAEV_18044782mg</name>
</gene>
<organism evidence="2 3">
    <name type="scientific">Xenopus laevis</name>
    <name type="common">African clawed frog</name>
    <dbReference type="NCBI Taxonomy" id="8355"/>
    <lineage>
        <taxon>Eukaryota</taxon>
        <taxon>Metazoa</taxon>
        <taxon>Chordata</taxon>
        <taxon>Craniata</taxon>
        <taxon>Vertebrata</taxon>
        <taxon>Euteleostomi</taxon>
        <taxon>Amphibia</taxon>
        <taxon>Batrachia</taxon>
        <taxon>Anura</taxon>
        <taxon>Pipoidea</taxon>
        <taxon>Pipidae</taxon>
        <taxon>Xenopodinae</taxon>
        <taxon>Xenopus</taxon>
        <taxon>Xenopus</taxon>
    </lineage>
</organism>
<sequence>MVISALKLEMFIALILYIKATHKAPQPVEVPSPPTPCQPCDSAATELLSMYPVPYFVIFHLPLVKR</sequence>
<name>A0A974BZF5_XENLA</name>
<proteinExistence type="predicted"/>